<sequence length="95" mass="10425">MDNPVIQEGSHHWRAPDSGSFKINCDAALLRNKKVIVGVLRNCRGLVLDGFARTVKMCSSLHGELLAIRDVCSMALNLRLKGVEIESDNFAVLSC</sequence>
<protein>
    <submittedName>
        <fullName evidence="1">Uncharacterized protein</fullName>
    </submittedName>
</protein>
<organism evidence="1 2">
    <name type="scientific">Rhododendron molle</name>
    <name type="common">Chinese azalea</name>
    <name type="synonym">Azalea mollis</name>
    <dbReference type="NCBI Taxonomy" id="49168"/>
    <lineage>
        <taxon>Eukaryota</taxon>
        <taxon>Viridiplantae</taxon>
        <taxon>Streptophyta</taxon>
        <taxon>Embryophyta</taxon>
        <taxon>Tracheophyta</taxon>
        <taxon>Spermatophyta</taxon>
        <taxon>Magnoliopsida</taxon>
        <taxon>eudicotyledons</taxon>
        <taxon>Gunneridae</taxon>
        <taxon>Pentapetalae</taxon>
        <taxon>asterids</taxon>
        <taxon>Ericales</taxon>
        <taxon>Ericaceae</taxon>
        <taxon>Ericoideae</taxon>
        <taxon>Rhodoreae</taxon>
        <taxon>Rhododendron</taxon>
    </lineage>
</organism>
<comment type="caution">
    <text evidence="1">The sequence shown here is derived from an EMBL/GenBank/DDBJ whole genome shotgun (WGS) entry which is preliminary data.</text>
</comment>
<name>A0ACC0PQL5_RHOML</name>
<keyword evidence="2" id="KW-1185">Reference proteome</keyword>
<evidence type="ECO:0000313" key="1">
    <source>
        <dbReference type="EMBL" id="KAI8567441.1"/>
    </source>
</evidence>
<reference evidence="1" key="1">
    <citation type="submission" date="2022-02" db="EMBL/GenBank/DDBJ databases">
        <title>Plant Genome Project.</title>
        <authorList>
            <person name="Zhang R.-G."/>
        </authorList>
    </citation>
    <scope>NUCLEOTIDE SEQUENCE</scope>
    <source>
        <strain evidence="1">AT1</strain>
    </source>
</reference>
<evidence type="ECO:0000313" key="2">
    <source>
        <dbReference type="Proteomes" id="UP001062846"/>
    </source>
</evidence>
<accession>A0ACC0PQL5</accession>
<dbReference type="Proteomes" id="UP001062846">
    <property type="component" value="Chromosome 2"/>
</dbReference>
<dbReference type="EMBL" id="CM046389">
    <property type="protein sequence ID" value="KAI8567441.1"/>
    <property type="molecule type" value="Genomic_DNA"/>
</dbReference>
<gene>
    <name evidence="1" type="ORF">RHMOL_Rhmol02G0122500</name>
</gene>
<proteinExistence type="predicted"/>